<keyword evidence="8" id="KW-0862">Zinc</keyword>
<dbReference type="PROSITE" id="PS50089">
    <property type="entry name" value="ZF_RING_2"/>
    <property type="match status" value="1"/>
</dbReference>
<keyword evidence="4" id="KW-0812">Transmembrane</keyword>
<evidence type="ECO:0000313" key="14">
    <source>
        <dbReference type="Proteomes" id="UP000005666"/>
    </source>
</evidence>
<evidence type="ECO:0000256" key="5">
    <source>
        <dbReference type="ARBA" id="ARBA00022723"/>
    </source>
</evidence>
<dbReference type="GO" id="GO:0016020">
    <property type="term" value="C:membrane"/>
    <property type="evidence" value="ECO:0007669"/>
    <property type="project" value="UniProtKB-SubCell"/>
</dbReference>
<dbReference type="GeneID" id="11532651"/>
<dbReference type="SUPFAM" id="SSF57850">
    <property type="entry name" value="RING/U-box"/>
    <property type="match status" value="1"/>
</dbReference>
<keyword evidence="10" id="KW-0472">Membrane</keyword>
<evidence type="ECO:0000313" key="13">
    <source>
        <dbReference type="EMBL" id="CCE61475.1"/>
    </source>
</evidence>
<dbReference type="OMA" id="EEDWGMY"/>
<evidence type="ECO:0000256" key="11">
    <source>
        <dbReference type="PROSITE-ProRule" id="PRU00175"/>
    </source>
</evidence>
<dbReference type="InterPro" id="IPR013083">
    <property type="entry name" value="Znf_RING/FYVE/PHD"/>
</dbReference>
<dbReference type="Pfam" id="PF13639">
    <property type="entry name" value="zf-RING_2"/>
    <property type="match status" value="1"/>
</dbReference>
<evidence type="ECO:0000259" key="12">
    <source>
        <dbReference type="PROSITE" id="PS50089"/>
    </source>
</evidence>
<dbReference type="Gene3D" id="3.30.40.10">
    <property type="entry name" value="Zinc/RING finger domain, C3HC4 (zinc finger)"/>
    <property type="match status" value="1"/>
</dbReference>
<keyword evidence="6 11" id="KW-0863">Zinc-finger</keyword>
<accession>G8BNJ7</accession>
<dbReference type="HOGENOM" id="CLU_076142_1_0_1"/>
<dbReference type="GO" id="GO:0016740">
    <property type="term" value="F:transferase activity"/>
    <property type="evidence" value="ECO:0007669"/>
    <property type="project" value="UniProtKB-KW"/>
</dbReference>
<keyword evidence="5" id="KW-0479">Metal-binding</keyword>
<dbReference type="InterPro" id="IPR001841">
    <property type="entry name" value="Znf_RING"/>
</dbReference>
<evidence type="ECO:0000256" key="1">
    <source>
        <dbReference type="ARBA" id="ARBA00004167"/>
    </source>
</evidence>
<dbReference type="STRING" id="1071381.G8BNJ7"/>
<keyword evidence="9" id="KW-1133">Transmembrane helix</keyword>
<keyword evidence="7" id="KW-0833">Ubl conjugation pathway</keyword>
<reference evidence="13 14" key="1">
    <citation type="journal article" date="2011" name="Proc. Natl. Acad. Sci. U.S.A.">
        <title>Evolutionary erosion of yeast sex chromosomes by mating-type switching accidents.</title>
        <authorList>
            <person name="Gordon J.L."/>
            <person name="Armisen D."/>
            <person name="Proux-Wera E."/>
            <person name="Oheigeartaigh S.S."/>
            <person name="Byrne K.P."/>
            <person name="Wolfe K.H."/>
        </authorList>
    </citation>
    <scope>NUCLEOTIDE SEQUENCE [LARGE SCALE GENOMIC DNA]</scope>
    <source>
        <strain evidence="14">ATCC 24235 / CBS 4417 / NBRC 1672 / NRRL Y-8282 / UCD 70-5</strain>
    </source>
</reference>
<comment type="subcellular location">
    <subcellularLocation>
        <location evidence="1">Membrane</location>
        <topology evidence="1">Single-pass membrane protein</topology>
    </subcellularLocation>
</comment>
<name>G8BNJ7_TETPH</name>
<evidence type="ECO:0000256" key="10">
    <source>
        <dbReference type="ARBA" id="ARBA00023136"/>
    </source>
</evidence>
<dbReference type="EMBL" id="HE612856">
    <property type="protein sequence ID" value="CCE61475.1"/>
    <property type="molecule type" value="Genomic_DNA"/>
</dbReference>
<dbReference type="PANTHER" id="PTHR45768:SF18">
    <property type="entry name" value="RING-H2 FINGER PROTEIN ATL47-RELATED"/>
    <property type="match status" value="1"/>
</dbReference>
<dbReference type="SMART" id="SM00184">
    <property type="entry name" value="RING"/>
    <property type="match status" value="1"/>
</dbReference>
<dbReference type="AlphaFoldDB" id="G8BNJ7"/>
<dbReference type="PANTHER" id="PTHR45768">
    <property type="entry name" value="E3 UBIQUITIN-PROTEIN LIGASE RNF13-LIKE"/>
    <property type="match status" value="1"/>
</dbReference>
<dbReference type="eggNOG" id="KOG0800">
    <property type="taxonomic scope" value="Eukaryota"/>
</dbReference>
<evidence type="ECO:0000256" key="3">
    <source>
        <dbReference type="ARBA" id="ARBA00022679"/>
    </source>
</evidence>
<evidence type="ECO:0000256" key="2">
    <source>
        <dbReference type="ARBA" id="ARBA00004906"/>
    </source>
</evidence>
<evidence type="ECO:0000256" key="6">
    <source>
        <dbReference type="ARBA" id="ARBA00022771"/>
    </source>
</evidence>
<comment type="pathway">
    <text evidence="2">Protein modification; protein ubiquitination.</text>
</comment>
<keyword evidence="3" id="KW-0808">Transferase</keyword>
<dbReference type="RefSeq" id="XP_003683909.1">
    <property type="nucleotide sequence ID" value="XM_003683861.1"/>
</dbReference>
<proteinExistence type="predicted"/>
<dbReference type="Proteomes" id="UP000005666">
    <property type="component" value="Chromosome 1"/>
</dbReference>
<evidence type="ECO:0000256" key="7">
    <source>
        <dbReference type="ARBA" id="ARBA00022786"/>
    </source>
</evidence>
<dbReference type="GO" id="GO:0008270">
    <property type="term" value="F:zinc ion binding"/>
    <property type="evidence" value="ECO:0007669"/>
    <property type="project" value="UniProtKB-KW"/>
</dbReference>
<feature type="domain" description="RING-type" evidence="12">
    <location>
        <begin position="106"/>
        <end position="150"/>
    </location>
</feature>
<protein>
    <recommendedName>
        <fullName evidence="12">RING-type domain-containing protein</fullName>
    </recommendedName>
</protein>
<evidence type="ECO:0000256" key="8">
    <source>
        <dbReference type="ARBA" id="ARBA00022833"/>
    </source>
</evidence>
<dbReference type="OrthoDB" id="8062037at2759"/>
<evidence type="ECO:0000256" key="9">
    <source>
        <dbReference type="ARBA" id="ARBA00022989"/>
    </source>
</evidence>
<organism evidence="13 14">
    <name type="scientific">Tetrapisispora phaffii (strain ATCC 24235 / CBS 4417 / NBRC 1672 / NRRL Y-8282 / UCD 70-5)</name>
    <name type="common">Yeast</name>
    <name type="synonym">Fabospora phaffii</name>
    <dbReference type="NCBI Taxonomy" id="1071381"/>
    <lineage>
        <taxon>Eukaryota</taxon>
        <taxon>Fungi</taxon>
        <taxon>Dikarya</taxon>
        <taxon>Ascomycota</taxon>
        <taxon>Saccharomycotina</taxon>
        <taxon>Saccharomycetes</taxon>
        <taxon>Saccharomycetales</taxon>
        <taxon>Saccharomycetaceae</taxon>
        <taxon>Tetrapisispora</taxon>
    </lineage>
</organism>
<dbReference type="KEGG" id="tpf:TPHA_0A03990"/>
<evidence type="ECO:0000256" key="4">
    <source>
        <dbReference type="ARBA" id="ARBA00022692"/>
    </source>
</evidence>
<gene>
    <name evidence="13" type="primary">TPHA0A03990</name>
    <name evidence="13" type="ordered locus">TPHA_0A03990</name>
</gene>
<keyword evidence="14" id="KW-1185">Reference proteome</keyword>
<sequence length="175" mass="20300">MVENTDQTTQNEQERRETRERLRLLFQSLNNSGNNGNRSNDSMLLQLLSELIPEDLQNEWFDSLADKNDKGCKETFVSSLPRVSINDILKQEIIRNPEIKAAHLNCSICYCKYTDDDYPLIAQLPHCGHHFDFECISIWLSKNETCPICRDNLTSHKEVIDTSNVELEEDWGMYG</sequence>